<dbReference type="InterPro" id="IPR017853">
    <property type="entry name" value="GH"/>
</dbReference>
<dbReference type="EC" id="3.2.1.23" evidence="3 8"/>
<dbReference type="Gene3D" id="3.40.50.880">
    <property type="match status" value="1"/>
</dbReference>
<keyword evidence="13" id="KW-1185">Reference proteome</keyword>
<accession>A0ABV8SCS0</accession>
<dbReference type="EMBL" id="JBHSED010000038">
    <property type="protein sequence ID" value="MFC4305368.1"/>
    <property type="molecule type" value="Genomic_DNA"/>
</dbReference>
<name>A0ABV8SCS0_9BACL</name>
<dbReference type="InterPro" id="IPR013739">
    <property type="entry name" value="Beta_galactosidase_C"/>
</dbReference>
<dbReference type="RefSeq" id="WP_204604260.1">
    <property type="nucleotide sequence ID" value="NZ_JBHSED010000038.1"/>
</dbReference>
<dbReference type="PIRSF" id="PIRSF001084">
    <property type="entry name" value="B-galactosidase"/>
    <property type="match status" value="1"/>
</dbReference>
<keyword evidence="7 8" id="KW-0326">Glycosidase</keyword>
<gene>
    <name evidence="12" type="ORF">ACFO1S_18205</name>
</gene>
<proteinExistence type="inferred from homology"/>
<keyword evidence="5 8" id="KW-0378">Hydrolase</keyword>
<dbReference type="InterPro" id="IPR013780">
    <property type="entry name" value="Glyco_hydro_b"/>
</dbReference>
<evidence type="ECO:0000259" key="9">
    <source>
        <dbReference type="Pfam" id="PF02449"/>
    </source>
</evidence>
<feature type="domain" description="Beta-galactosidase C-terminal" evidence="11">
    <location>
        <begin position="641"/>
        <end position="692"/>
    </location>
</feature>
<comment type="caution">
    <text evidence="12">The sequence shown here is derived from an EMBL/GenBank/DDBJ whole genome shotgun (WGS) entry which is preliminary data.</text>
</comment>
<dbReference type="Pfam" id="PF08533">
    <property type="entry name" value="Glyco_hydro_42C"/>
    <property type="match status" value="1"/>
</dbReference>
<sequence length="699" mass="79449">MRFNEKKAYKGKDFLLGVCYYPEHWPEDMWEDDFRRISGMGFNVVRMGETAWNLLEPEEGKYDFTLFDRAIAISERYGLKIILGTPTYAPPAWLTQKYPEVLRVDFRGLAMAHGSRRHYNYTSQVYLRLCRDIVAAMTAHYGNHPSVIGWQIDNELNCHSDMSFAESDHLAFREWCKEKYGTLKALNAAWGTSFWAQTYSEWSQVFLPKPTVTYHNPSHLLDSYRFTSDSAIRFAEPQYQILKAGIASQQFVTHNGIFGNIDYSTFTERTVDFLSYDSYPSFQLMRKDVPLKEKDRLSGKHLSRMRGYSAKFLILEQQAGPGGQTGNVLNNDRDDYLQTSPKPGQMRLWTWQSIAHGADGVLYFRWRTCPFGAETLWHGLNDYGNQPNRRLEEAGVIAEEVTRLAGTLLATRVAATAAILGDYDNDSNCKIDRHTGTDYWRSEESIYLALTNRHIGTDVLNWNTLGGPQDLKGYSIIFVPNAQIFDSKQAEMLRIYAEQGGTVVLGPRSGYKNRDNHAYMEPFPGVVRKLAGVKVKDFTMVDPYVEHQGLLFSNAGDNGESVVDAPIFHEILSPEEEGVHVAATYAADYYAGMPGVTVRETGRGRIVYFGTFFSLVNSEALLEQLGVGDAAEGWAKLPPWVETVYRTDGKATWAILLNYSGTPALVSFKGKYEERIHRRTLEGELTMNPYDVWMIELQV</sequence>
<keyword evidence="4" id="KW-0479">Metal-binding</keyword>
<comment type="catalytic activity">
    <reaction evidence="1 8">
        <text>Hydrolysis of terminal non-reducing beta-D-galactose residues in beta-D-galactosides.</text>
        <dbReference type="EC" id="3.2.1.23"/>
    </reaction>
</comment>
<evidence type="ECO:0000256" key="5">
    <source>
        <dbReference type="ARBA" id="ARBA00022801"/>
    </source>
</evidence>
<feature type="domain" description="Glycoside hydrolase family 42 N-terminal" evidence="9">
    <location>
        <begin position="19"/>
        <end position="402"/>
    </location>
</feature>
<dbReference type="InterPro" id="IPR029062">
    <property type="entry name" value="Class_I_gatase-like"/>
</dbReference>
<evidence type="ECO:0000259" key="11">
    <source>
        <dbReference type="Pfam" id="PF08533"/>
    </source>
</evidence>
<comment type="similarity">
    <text evidence="2 8">Belongs to the glycosyl hydrolase 42 family.</text>
</comment>
<dbReference type="InterPro" id="IPR003476">
    <property type="entry name" value="Glyco_hydro_42"/>
</dbReference>
<evidence type="ECO:0000256" key="8">
    <source>
        <dbReference type="PIRNR" id="PIRNR001084"/>
    </source>
</evidence>
<dbReference type="Proteomes" id="UP001595755">
    <property type="component" value="Unassembled WGS sequence"/>
</dbReference>
<evidence type="ECO:0000313" key="12">
    <source>
        <dbReference type="EMBL" id="MFC4305368.1"/>
    </source>
</evidence>
<dbReference type="PANTHER" id="PTHR36447:SF2">
    <property type="entry name" value="BETA-GALACTOSIDASE YESZ"/>
    <property type="match status" value="1"/>
</dbReference>
<dbReference type="InterPro" id="IPR013529">
    <property type="entry name" value="Glyco_hydro_42_N"/>
</dbReference>
<dbReference type="SUPFAM" id="SSF52317">
    <property type="entry name" value="Class I glutamine amidotransferase-like"/>
    <property type="match status" value="1"/>
</dbReference>
<evidence type="ECO:0000256" key="4">
    <source>
        <dbReference type="ARBA" id="ARBA00022723"/>
    </source>
</evidence>
<dbReference type="InterPro" id="IPR013738">
    <property type="entry name" value="Beta_galactosidase_Trimer"/>
</dbReference>
<reference evidence="13" key="1">
    <citation type="journal article" date="2019" name="Int. J. Syst. Evol. Microbiol.">
        <title>The Global Catalogue of Microorganisms (GCM) 10K type strain sequencing project: providing services to taxonomists for standard genome sequencing and annotation.</title>
        <authorList>
            <consortium name="The Broad Institute Genomics Platform"/>
            <consortium name="The Broad Institute Genome Sequencing Center for Infectious Disease"/>
            <person name="Wu L."/>
            <person name="Ma J."/>
        </authorList>
    </citation>
    <scope>NUCLEOTIDE SEQUENCE [LARGE SCALE GENOMIC DNA]</scope>
    <source>
        <strain evidence="13">CGMCC 4.1641</strain>
    </source>
</reference>
<evidence type="ECO:0000256" key="1">
    <source>
        <dbReference type="ARBA" id="ARBA00001412"/>
    </source>
</evidence>
<dbReference type="Pfam" id="PF02449">
    <property type="entry name" value="Glyco_hydro_42"/>
    <property type="match status" value="1"/>
</dbReference>
<keyword evidence="6" id="KW-0862">Zinc</keyword>
<dbReference type="Gene3D" id="3.20.20.80">
    <property type="entry name" value="Glycosidases"/>
    <property type="match status" value="1"/>
</dbReference>
<evidence type="ECO:0000256" key="7">
    <source>
        <dbReference type="ARBA" id="ARBA00023295"/>
    </source>
</evidence>
<dbReference type="GO" id="GO:0004565">
    <property type="term" value="F:beta-galactosidase activity"/>
    <property type="evidence" value="ECO:0007669"/>
    <property type="project" value="UniProtKB-EC"/>
</dbReference>
<dbReference type="Gene3D" id="2.60.40.1180">
    <property type="entry name" value="Golgi alpha-mannosidase II"/>
    <property type="match status" value="1"/>
</dbReference>
<dbReference type="Pfam" id="PF08532">
    <property type="entry name" value="Glyco_hydro_42M"/>
    <property type="match status" value="1"/>
</dbReference>
<evidence type="ECO:0000259" key="10">
    <source>
        <dbReference type="Pfam" id="PF08532"/>
    </source>
</evidence>
<protein>
    <recommendedName>
        <fullName evidence="3 8">Beta-galactosidase</fullName>
        <shortName evidence="8">Beta-gal</shortName>
        <ecNumber evidence="3 8">3.2.1.23</ecNumber>
    </recommendedName>
</protein>
<evidence type="ECO:0000256" key="3">
    <source>
        <dbReference type="ARBA" id="ARBA00012756"/>
    </source>
</evidence>
<organism evidence="12 13">
    <name type="scientific">Cohnella boryungensis</name>
    <dbReference type="NCBI Taxonomy" id="768479"/>
    <lineage>
        <taxon>Bacteria</taxon>
        <taxon>Bacillati</taxon>
        <taxon>Bacillota</taxon>
        <taxon>Bacilli</taxon>
        <taxon>Bacillales</taxon>
        <taxon>Paenibacillaceae</taxon>
        <taxon>Cohnella</taxon>
    </lineage>
</organism>
<dbReference type="SUPFAM" id="SSF51445">
    <property type="entry name" value="(Trans)glycosidases"/>
    <property type="match status" value="1"/>
</dbReference>
<evidence type="ECO:0000256" key="6">
    <source>
        <dbReference type="ARBA" id="ARBA00022833"/>
    </source>
</evidence>
<dbReference type="CDD" id="cd03143">
    <property type="entry name" value="A4_beta-galactosidase_middle_domain"/>
    <property type="match status" value="1"/>
</dbReference>
<feature type="domain" description="Beta-galactosidase trimerisation" evidence="10">
    <location>
        <begin position="415"/>
        <end position="625"/>
    </location>
</feature>
<dbReference type="PANTHER" id="PTHR36447">
    <property type="entry name" value="BETA-GALACTOSIDASE GANA"/>
    <property type="match status" value="1"/>
</dbReference>
<evidence type="ECO:0000256" key="2">
    <source>
        <dbReference type="ARBA" id="ARBA00005940"/>
    </source>
</evidence>
<evidence type="ECO:0000313" key="13">
    <source>
        <dbReference type="Proteomes" id="UP001595755"/>
    </source>
</evidence>